<dbReference type="Gene3D" id="1.10.110.10">
    <property type="entry name" value="Plant lipid-transfer and hydrophobic proteins"/>
    <property type="match status" value="1"/>
</dbReference>
<evidence type="ECO:0000313" key="3">
    <source>
        <dbReference type="RefSeq" id="XP_008785478.2"/>
    </source>
</evidence>
<dbReference type="Pfam" id="PF14368">
    <property type="entry name" value="LTP_2"/>
    <property type="match status" value="1"/>
</dbReference>
<gene>
    <name evidence="3" type="primary">LOC103704106</name>
</gene>
<dbReference type="Proteomes" id="UP000228380">
    <property type="component" value="Chromosome 3"/>
</dbReference>
<feature type="domain" description="Bifunctional inhibitor/plant lipid transfer protein/seed storage helical" evidence="1">
    <location>
        <begin position="40"/>
        <end position="121"/>
    </location>
</feature>
<dbReference type="OrthoDB" id="734129at2759"/>
<dbReference type="GO" id="GO:0009627">
    <property type="term" value="P:systemic acquired resistance"/>
    <property type="evidence" value="ECO:0007669"/>
    <property type="project" value="InterPro"/>
</dbReference>
<dbReference type="SMART" id="SM00499">
    <property type="entry name" value="AAI"/>
    <property type="match status" value="1"/>
</dbReference>
<dbReference type="GO" id="GO:0005504">
    <property type="term" value="F:fatty acid binding"/>
    <property type="evidence" value="ECO:0007669"/>
    <property type="project" value="InterPro"/>
</dbReference>
<dbReference type="GeneID" id="103704106"/>
<dbReference type="InterPro" id="IPR039265">
    <property type="entry name" value="DIR1-like"/>
</dbReference>
<reference evidence="3" key="2">
    <citation type="submission" date="2025-08" db="UniProtKB">
        <authorList>
            <consortium name="RefSeq"/>
        </authorList>
    </citation>
    <scope>IDENTIFICATION</scope>
    <source>
        <tissue evidence="3">Young leaves</tissue>
    </source>
</reference>
<dbReference type="InterPro" id="IPR036312">
    <property type="entry name" value="Bifun_inhib/LTP/seed_sf"/>
</dbReference>
<dbReference type="RefSeq" id="XP_008785478.2">
    <property type="nucleotide sequence ID" value="XM_008787256.4"/>
</dbReference>
<evidence type="ECO:0000313" key="2">
    <source>
        <dbReference type="Proteomes" id="UP000228380"/>
    </source>
</evidence>
<dbReference type="CDD" id="cd00010">
    <property type="entry name" value="AAI_LTSS"/>
    <property type="match status" value="1"/>
</dbReference>
<dbReference type="InterPro" id="IPR016140">
    <property type="entry name" value="Bifunc_inhib/LTP/seed_store"/>
</dbReference>
<accession>A0A8B7BU81</accession>
<reference evidence="2" key="1">
    <citation type="journal article" date="2019" name="Nat. Commun.">
        <title>Genome-wide association mapping of date palm fruit traits.</title>
        <authorList>
            <person name="Hazzouri K.M."/>
            <person name="Gros-Balthazard M."/>
            <person name="Flowers J.M."/>
            <person name="Copetti D."/>
            <person name="Lemansour A."/>
            <person name="Lebrun M."/>
            <person name="Masmoudi K."/>
            <person name="Ferrand S."/>
            <person name="Dhar M.I."/>
            <person name="Fresquez Z.A."/>
            <person name="Rosas U."/>
            <person name="Zhang J."/>
            <person name="Talag J."/>
            <person name="Lee S."/>
            <person name="Kudrna D."/>
            <person name="Powell R.F."/>
            <person name="Leitch I.J."/>
            <person name="Krueger R.R."/>
            <person name="Wing R.A."/>
            <person name="Amiri K.M.A."/>
            <person name="Purugganan M.D."/>
        </authorList>
    </citation>
    <scope>NUCLEOTIDE SEQUENCE [LARGE SCALE GENOMIC DNA]</scope>
    <source>
        <strain evidence="2">cv. Khalas</strain>
    </source>
</reference>
<name>A0A8B7BU81_PHODC</name>
<dbReference type="AlphaFoldDB" id="A0A8B7BU81"/>
<dbReference type="SUPFAM" id="SSF47699">
    <property type="entry name" value="Bifunctional inhibitor/lipid-transfer protein/seed storage 2S albumin"/>
    <property type="match status" value="1"/>
</dbReference>
<organism evidence="2 3">
    <name type="scientific">Phoenix dactylifera</name>
    <name type="common">Date palm</name>
    <dbReference type="NCBI Taxonomy" id="42345"/>
    <lineage>
        <taxon>Eukaryota</taxon>
        <taxon>Viridiplantae</taxon>
        <taxon>Streptophyta</taxon>
        <taxon>Embryophyta</taxon>
        <taxon>Tracheophyta</taxon>
        <taxon>Spermatophyta</taxon>
        <taxon>Magnoliopsida</taxon>
        <taxon>Liliopsida</taxon>
        <taxon>Arecaceae</taxon>
        <taxon>Coryphoideae</taxon>
        <taxon>Phoeniceae</taxon>
        <taxon>Phoenix</taxon>
    </lineage>
</organism>
<dbReference type="PANTHER" id="PTHR33122">
    <property type="entry name" value="LIPID BINDING PROTEIN-RELATED"/>
    <property type="match status" value="1"/>
</dbReference>
<proteinExistence type="predicted"/>
<keyword evidence="2" id="KW-1185">Reference proteome</keyword>
<protein>
    <submittedName>
        <fullName evidence="3">Uncharacterized protein LOC103704106</fullName>
    </submittedName>
</protein>
<sequence>MFLCIEEREMEVAMKYLCILGLLVVASIAGLERANGAGECGKVPVNRMAFRMAPCASASQDAEAQVSSTCCAEVQKLGQNPSCLCAVMLSDTAKSAGVKPEVAITIPKRCNLADRPVGYKCGAYTVP</sequence>
<dbReference type="PANTHER" id="PTHR33122:SF4">
    <property type="entry name" value="OS04G0415800 PROTEIN"/>
    <property type="match status" value="1"/>
</dbReference>
<evidence type="ECO:0000259" key="1">
    <source>
        <dbReference type="SMART" id="SM00499"/>
    </source>
</evidence>
<dbReference type="KEGG" id="pda:103704106"/>